<name>A0A2K3JPP1_TRIPR</name>
<gene>
    <name evidence="1" type="ORF">L195_g049645</name>
</gene>
<organism evidence="1 2">
    <name type="scientific">Trifolium pratense</name>
    <name type="common">Red clover</name>
    <dbReference type="NCBI Taxonomy" id="57577"/>
    <lineage>
        <taxon>Eukaryota</taxon>
        <taxon>Viridiplantae</taxon>
        <taxon>Streptophyta</taxon>
        <taxon>Embryophyta</taxon>
        <taxon>Tracheophyta</taxon>
        <taxon>Spermatophyta</taxon>
        <taxon>Magnoliopsida</taxon>
        <taxon>eudicotyledons</taxon>
        <taxon>Gunneridae</taxon>
        <taxon>Pentapetalae</taxon>
        <taxon>rosids</taxon>
        <taxon>fabids</taxon>
        <taxon>Fabales</taxon>
        <taxon>Fabaceae</taxon>
        <taxon>Papilionoideae</taxon>
        <taxon>50 kb inversion clade</taxon>
        <taxon>NPAAA clade</taxon>
        <taxon>Hologalegina</taxon>
        <taxon>IRL clade</taxon>
        <taxon>Trifolieae</taxon>
        <taxon>Trifolium</taxon>
    </lineage>
</organism>
<protein>
    <submittedName>
        <fullName evidence="1">Uncharacterized protein</fullName>
    </submittedName>
</protein>
<accession>A0A2K3JPP1</accession>
<comment type="caution">
    <text evidence="1">The sequence shown here is derived from an EMBL/GenBank/DDBJ whole genome shotgun (WGS) entry which is preliminary data.</text>
</comment>
<dbReference type="Proteomes" id="UP000236291">
    <property type="component" value="Unassembled WGS sequence"/>
</dbReference>
<evidence type="ECO:0000313" key="1">
    <source>
        <dbReference type="EMBL" id="PNX56011.1"/>
    </source>
</evidence>
<feature type="non-terminal residue" evidence="1">
    <location>
        <position position="30"/>
    </location>
</feature>
<reference evidence="1 2" key="2">
    <citation type="journal article" date="2017" name="Front. Plant Sci.">
        <title>Gene Classification and Mining of Molecular Markers Useful in Red Clover (Trifolium pratense) Breeding.</title>
        <authorList>
            <person name="Istvanek J."/>
            <person name="Dluhosova J."/>
            <person name="Dluhos P."/>
            <person name="Patkova L."/>
            <person name="Nedelnik J."/>
            <person name="Repkova J."/>
        </authorList>
    </citation>
    <scope>NUCLEOTIDE SEQUENCE [LARGE SCALE GENOMIC DNA]</scope>
    <source>
        <strain evidence="2">cv. Tatra</strain>
        <tissue evidence="1">Young leaves</tissue>
    </source>
</reference>
<dbReference type="EMBL" id="ASHM01073657">
    <property type="protein sequence ID" value="PNX56011.1"/>
    <property type="molecule type" value="Genomic_DNA"/>
</dbReference>
<proteinExistence type="predicted"/>
<reference evidence="1 2" key="1">
    <citation type="journal article" date="2014" name="Am. J. Bot.">
        <title>Genome assembly and annotation for red clover (Trifolium pratense; Fabaceae).</title>
        <authorList>
            <person name="Istvanek J."/>
            <person name="Jaros M."/>
            <person name="Krenek A."/>
            <person name="Repkova J."/>
        </authorList>
    </citation>
    <scope>NUCLEOTIDE SEQUENCE [LARGE SCALE GENOMIC DNA]</scope>
    <source>
        <strain evidence="2">cv. Tatra</strain>
        <tissue evidence="1">Young leaves</tissue>
    </source>
</reference>
<sequence length="30" mass="3557">MDRYLPPLILREASGSWDGFRLVEEHVLTR</sequence>
<dbReference type="AlphaFoldDB" id="A0A2K3JPP1"/>
<evidence type="ECO:0000313" key="2">
    <source>
        <dbReference type="Proteomes" id="UP000236291"/>
    </source>
</evidence>